<keyword evidence="2 5" id="KW-0489">Methyltransferase</keyword>
<dbReference type="InterPro" id="IPR036926">
    <property type="entry name" value="Thymidate_synth/dCMP_Mease_sf"/>
</dbReference>
<dbReference type="PANTHER" id="PTHR11548">
    <property type="entry name" value="THYMIDYLATE SYNTHASE 1"/>
    <property type="match status" value="1"/>
</dbReference>
<dbReference type="EMBL" id="KX961385">
    <property type="protein sequence ID" value="APL99076.1"/>
    <property type="molecule type" value="Genomic_DNA"/>
</dbReference>
<evidence type="ECO:0000256" key="1">
    <source>
        <dbReference type="ARBA" id="ARBA00009972"/>
    </source>
</evidence>
<dbReference type="Gene3D" id="3.30.572.10">
    <property type="entry name" value="Thymidylate synthase/dCMP hydroxymethylase domain"/>
    <property type="match status" value="1"/>
</dbReference>
<proteinExistence type="inferred from homology"/>
<evidence type="ECO:0000313" key="5">
    <source>
        <dbReference type="EMBL" id="APL99076.1"/>
    </source>
</evidence>
<accession>A0A2D0W8W6</accession>
<evidence type="ECO:0000256" key="2">
    <source>
        <dbReference type="ARBA" id="ARBA00022603"/>
    </source>
</evidence>
<dbReference type="Pfam" id="PF00303">
    <property type="entry name" value="Thymidylat_synt"/>
    <property type="match status" value="1"/>
</dbReference>
<dbReference type="InterPro" id="IPR045097">
    <property type="entry name" value="Thymidate_synth/dCMP_Mease"/>
</dbReference>
<organism evidence="5">
    <name type="scientific">Bordetella phage LK3</name>
    <dbReference type="NCBI Taxonomy" id="1926943"/>
    <lineage>
        <taxon>Viruses</taxon>
        <taxon>Duplodnaviria</taxon>
        <taxon>Heunggongvirae</taxon>
        <taxon>Uroviricota</taxon>
        <taxon>Caudoviricetes</taxon>
        <taxon>Mesyanzhinovviridae</taxon>
        <taxon>Rabinowitzvirinae</taxon>
        <taxon>Vojvodinavirus</taxon>
        <taxon>Vojvodinavirus CN1</taxon>
        <taxon>Bordetella virus CN1</taxon>
    </lineage>
</organism>
<reference evidence="5" key="1">
    <citation type="submission" date="2016-10" db="EMBL/GenBank/DDBJ databases">
        <title>vB_BbrS_LK3 siphovirus of Bordetella bronchiseptica: our friend or foe?</title>
        <authorList>
            <person name="Petrovic A."/>
            <person name="Doffkay Z."/>
            <person name="Rakhely G."/>
            <person name="Knezevic P."/>
        </authorList>
    </citation>
    <scope>NUCLEOTIDE SEQUENCE [LARGE SCALE GENOMIC DNA]</scope>
</reference>
<dbReference type="Proteomes" id="UP000241389">
    <property type="component" value="Segment"/>
</dbReference>
<evidence type="ECO:0000256" key="3">
    <source>
        <dbReference type="ARBA" id="ARBA00022679"/>
    </source>
</evidence>
<dbReference type="GO" id="GO:0006231">
    <property type="term" value="P:dTMP biosynthetic process"/>
    <property type="evidence" value="ECO:0007669"/>
    <property type="project" value="TreeGrafter"/>
</dbReference>
<feature type="domain" description="Thymidylate synthase/dCMP hydroxymethylase" evidence="4">
    <location>
        <begin position="68"/>
        <end position="226"/>
    </location>
</feature>
<evidence type="ECO:0000259" key="4">
    <source>
        <dbReference type="Pfam" id="PF00303"/>
    </source>
</evidence>
<keyword evidence="3 5" id="KW-0808">Transferase</keyword>
<dbReference type="SUPFAM" id="SSF55831">
    <property type="entry name" value="Thymidylate synthase/dCMP hydroxymethylase"/>
    <property type="match status" value="1"/>
</dbReference>
<dbReference type="GO" id="GO:0032259">
    <property type="term" value="P:methylation"/>
    <property type="evidence" value="ECO:0007669"/>
    <property type="project" value="UniProtKB-KW"/>
</dbReference>
<dbReference type="GO" id="GO:0004799">
    <property type="term" value="F:thymidylate synthase activity"/>
    <property type="evidence" value="ECO:0007669"/>
    <property type="project" value="TreeGrafter"/>
</dbReference>
<dbReference type="PANTHER" id="PTHR11548:SF1">
    <property type="entry name" value="THYMIDYLATE SYNTHASE 1"/>
    <property type="match status" value="1"/>
</dbReference>
<comment type="similarity">
    <text evidence="1">Belongs to the thymidylate synthase family.</text>
</comment>
<protein>
    <submittedName>
        <fullName evidence="5">Putative thymidylate synthase/deoxyuridylate hydroxymethyltransferase</fullName>
    </submittedName>
</protein>
<dbReference type="InterPro" id="IPR023451">
    <property type="entry name" value="Thymidate_synth/dCMP_Mease_dom"/>
</dbReference>
<sequence length="354" mass="40703">MIVIKARNVQRALPTALDALRGSGVRRESRNGPVIMFPEPVTTVYARPAERVLYWAERDANPFFHLIESLWMLDGRNDVESVARYVENMRNYSDDGVTFHGAYGFRWRRHFFEDQLPKLVRALQANPDDRRQVLSMWDAEADLGRQGKDLPCNLQAIFQIACDGRLDMTVTNRSNDIIWGAYGANAVHFSYLHEFVARAVGVEQGVYRQVSANFHAYVSVLEKVQDLADAVDPLLPADIRWLGKDPYASGAVEPYPLMSTPWEEWLAELNMFMSEPDAVGFRDPFFRRVAIPMARAHARFRQRTDPARFERAREELENVAASDWKMAAQQWINRREAAYNERKARAQDDGVAYE</sequence>
<gene>
    <name evidence="5" type="ORF">LK3_45</name>
</gene>
<name>A0A2D0W8W6_9CAUD</name>
<feature type="unsure residue" description="I or L" evidence="5">
    <location>
        <position position="119"/>
    </location>
</feature>